<evidence type="ECO:0000313" key="4">
    <source>
        <dbReference type="Proteomes" id="UP000318370"/>
    </source>
</evidence>
<organism evidence="3 4">
    <name type="scientific">Klebsiella spallanzanii</name>
    <dbReference type="NCBI Taxonomy" id="2587528"/>
    <lineage>
        <taxon>Bacteria</taxon>
        <taxon>Pseudomonadati</taxon>
        <taxon>Pseudomonadota</taxon>
        <taxon>Gammaproteobacteria</taxon>
        <taxon>Enterobacterales</taxon>
        <taxon>Enterobacteriaceae</taxon>
        <taxon>Klebsiella/Raoultella group</taxon>
        <taxon>Klebsiella</taxon>
    </lineage>
</organism>
<dbReference type="InterPro" id="IPR051699">
    <property type="entry name" value="Rpn/YhgA-like_nuclease"/>
</dbReference>
<protein>
    <recommendedName>
        <fullName evidence="2">Transposase (putative) YhgA-like domain-containing protein</fullName>
    </recommendedName>
</protein>
<feature type="domain" description="Transposase (putative) YhgA-like" evidence="2">
    <location>
        <begin position="9"/>
        <end position="210"/>
    </location>
</feature>
<accession>A0A564NR24</accession>
<dbReference type="PANTHER" id="PTHR34611:SF2">
    <property type="entry name" value="INACTIVE RECOMBINATION-PROMOTING NUCLEASE-LIKE PROTEIN RPNE-RELATED"/>
    <property type="match status" value="1"/>
</dbReference>
<proteinExistence type="inferred from homology"/>
<dbReference type="PANTHER" id="PTHR34611">
    <property type="match status" value="1"/>
</dbReference>
<dbReference type="Proteomes" id="UP000318370">
    <property type="component" value="Unassembled WGS sequence"/>
</dbReference>
<evidence type="ECO:0000256" key="1">
    <source>
        <dbReference type="ARBA" id="ARBA00009787"/>
    </source>
</evidence>
<dbReference type="InterPro" id="IPR010106">
    <property type="entry name" value="RpnA"/>
</dbReference>
<comment type="similarity">
    <text evidence="1">Belongs to the Rpn/YhgA-like nuclease family.</text>
</comment>
<evidence type="ECO:0000259" key="2">
    <source>
        <dbReference type="Pfam" id="PF04754"/>
    </source>
</evidence>
<dbReference type="Pfam" id="PF04754">
    <property type="entry name" value="Transposase_31"/>
    <property type="match status" value="1"/>
</dbReference>
<gene>
    <name evidence="3" type="ORF">SB6408_02654</name>
</gene>
<dbReference type="NCBIfam" id="TIGR01784">
    <property type="entry name" value="T_den_put_tspse"/>
    <property type="match status" value="1"/>
</dbReference>
<dbReference type="EMBL" id="CABGHF010000065">
    <property type="protein sequence ID" value="VUT08469.1"/>
    <property type="molecule type" value="Genomic_DNA"/>
</dbReference>
<reference evidence="3 4" key="1">
    <citation type="submission" date="2019-07" db="EMBL/GenBank/DDBJ databases">
        <authorList>
            <person name="Brisse S."/>
            <person name="Rodrigues C."/>
            <person name="Thorpe H."/>
        </authorList>
    </citation>
    <scope>NUCLEOTIDE SEQUENCE [LARGE SCALE GENOMIC DNA]</scope>
    <source>
        <strain evidence="3">SB6408</strain>
    </source>
</reference>
<dbReference type="GO" id="GO:1990238">
    <property type="term" value="F:double-stranded DNA endonuclease activity"/>
    <property type="evidence" value="ECO:0007669"/>
    <property type="project" value="TreeGrafter"/>
</dbReference>
<sequence>MMKKETTSTPHDAVFKQFLSHPDCARDFIAIHLPASLRQLCDLQTLRLESGSFIEADLRASYSDVLWSLNTSDGDGYIYVVIEHQSTPDAHMAFRLMRYALAAMQRHLDAGHKTLPLVVPMLFYHGAKSPYPFSLCWLDEFADAITARQLYAAAFPLVDITVVPDDEIMQHRRIALLELIQKHIRQRDLLGLVEKLAELLVKGCANDSQMKALFNYMLQCGDEPRFTEFLHEAARRVPQHKETLMTIAERLRQEGRQEGKLEGKLEGKQEGRQEEALRIARSCLAQGFERELVRAVCQLSDDDMKMLQTQVAASSSR</sequence>
<evidence type="ECO:0000313" key="3">
    <source>
        <dbReference type="EMBL" id="VUT08469.1"/>
    </source>
</evidence>
<dbReference type="GO" id="GO:0006310">
    <property type="term" value="P:DNA recombination"/>
    <property type="evidence" value="ECO:0007669"/>
    <property type="project" value="TreeGrafter"/>
</dbReference>
<name>A0A564NR24_9ENTR</name>
<dbReference type="InterPro" id="IPR006842">
    <property type="entry name" value="Transposase_31"/>
</dbReference>
<dbReference type="AlphaFoldDB" id="A0A564NR24"/>